<proteinExistence type="predicted"/>
<organism evidence="2">
    <name type="scientific">Dulem virus 157</name>
    <dbReference type="NCBI Taxonomy" id="3145634"/>
    <lineage>
        <taxon>Viruses</taxon>
        <taxon>Monodnaviria</taxon>
        <taxon>Sangervirae</taxon>
        <taxon>Phixviricota</taxon>
        <taxon>Malgrandaviricetes</taxon>
        <taxon>Petitvirales</taxon>
        <taxon>Microviridae</taxon>
        <taxon>Microvirus</taxon>
    </lineage>
</organism>
<name>A0AAU8B684_9VIRU</name>
<evidence type="ECO:0000313" key="2">
    <source>
        <dbReference type="EMBL" id="XCD07019.1"/>
    </source>
</evidence>
<evidence type="ECO:0000313" key="1">
    <source>
        <dbReference type="EMBL" id="XCD05436.1"/>
    </source>
</evidence>
<accession>A0AAU8B684</accession>
<sequence>MMQDKEALSAITKMRDMMKRLGYLGVSIKSVSFDDDIYIVSGVDPMDQNVVFCRPYTVEDMKCITHVSDIFWRYIK</sequence>
<reference evidence="2" key="1">
    <citation type="submission" date="2024-03" db="EMBL/GenBank/DDBJ databases">
        <title>Diverse circular DNA viruses in blood, oral, and fecal samples of captive lemurs.</title>
        <authorList>
            <person name="Paietta E.N."/>
            <person name="Kraberger S."/>
            <person name="Lund M.C."/>
            <person name="Custer J.M."/>
            <person name="Vargas K.M."/>
            <person name="Ehmke E.E."/>
            <person name="Yoder A.D."/>
            <person name="Varsani A."/>
        </authorList>
    </citation>
    <scope>NUCLEOTIDE SEQUENCE</scope>
    <source>
        <strain evidence="1">Duke_24FS_86</strain>
        <strain evidence="2">Duke_26_69</strain>
    </source>
</reference>
<protein>
    <submittedName>
        <fullName evidence="2">Uncharacterized protein</fullName>
    </submittedName>
</protein>
<dbReference type="EMBL" id="PP511740">
    <property type="protein sequence ID" value="XCD07019.1"/>
    <property type="molecule type" value="Genomic_DNA"/>
</dbReference>
<dbReference type="EMBL" id="PP511559">
    <property type="protein sequence ID" value="XCD05436.1"/>
    <property type="molecule type" value="Genomic_DNA"/>
</dbReference>